<dbReference type="Proteomes" id="UP000619260">
    <property type="component" value="Unassembled WGS sequence"/>
</dbReference>
<keyword evidence="1" id="KW-0808">Transferase</keyword>
<evidence type="ECO:0000313" key="2">
    <source>
        <dbReference type="EMBL" id="GIJ52275.1"/>
    </source>
</evidence>
<proteinExistence type="predicted"/>
<evidence type="ECO:0000256" key="1">
    <source>
        <dbReference type="ARBA" id="ARBA00022679"/>
    </source>
</evidence>
<accession>A0A8J3YYV7</accession>
<dbReference type="SUPFAM" id="SSF53756">
    <property type="entry name" value="UDP-Glycosyltransferase/glycogen phosphorylase"/>
    <property type="match status" value="1"/>
</dbReference>
<evidence type="ECO:0008006" key="4">
    <source>
        <dbReference type="Google" id="ProtNLM"/>
    </source>
</evidence>
<dbReference type="Pfam" id="PF13692">
    <property type="entry name" value="Glyco_trans_1_4"/>
    <property type="match status" value="1"/>
</dbReference>
<protein>
    <recommendedName>
        <fullName evidence="4">Glycosyltransferase</fullName>
    </recommendedName>
</protein>
<dbReference type="RefSeq" id="WP_203905674.1">
    <property type="nucleotide sequence ID" value="NZ_BOPF01000072.1"/>
</dbReference>
<comment type="caution">
    <text evidence="2">The sequence shown here is derived from an EMBL/GenBank/DDBJ whole genome shotgun (WGS) entry which is preliminary data.</text>
</comment>
<gene>
    <name evidence="2" type="ORF">Val02_91610</name>
</gene>
<reference evidence="2" key="1">
    <citation type="submission" date="2021-01" db="EMBL/GenBank/DDBJ databases">
        <title>Whole genome shotgun sequence of Virgisporangium aliadipatigenens NBRC 105644.</title>
        <authorList>
            <person name="Komaki H."/>
            <person name="Tamura T."/>
        </authorList>
    </citation>
    <scope>NUCLEOTIDE SEQUENCE</scope>
    <source>
        <strain evidence="2">NBRC 105644</strain>
    </source>
</reference>
<dbReference type="Gene3D" id="3.40.50.2000">
    <property type="entry name" value="Glycogen Phosphorylase B"/>
    <property type="match status" value="2"/>
</dbReference>
<dbReference type="GO" id="GO:0016757">
    <property type="term" value="F:glycosyltransferase activity"/>
    <property type="evidence" value="ECO:0007669"/>
    <property type="project" value="TreeGrafter"/>
</dbReference>
<dbReference type="CDD" id="cd03801">
    <property type="entry name" value="GT4_PimA-like"/>
    <property type="match status" value="1"/>
</dbReference>
<name>A0A8J3YYV7_9ACTN</name>
<evidence type="ECO:0000313" key="3">
    <source>
        <dbReference type="Proteomes" id="UP000619260"/>
    </source>
</evidence>
<dbReference type="GO" id="GO:0009103">
    <property type="term" value="P:lipopolysaccharide biosynthetic process"/>
    <property type="evidence" value="ECO:0007669"/>
    <property type="project" value="TreeGrafter"/>
</dbReference>
<dbReference type="PANTHER" id="PTHR46401:SF2">
    <property type="entry name" value="GLYCOSYLTRANSFERASE WBBK-RELATED"/>
    <property type="match status" value="1"/>
</dbReference>
<dbReference type="AlphaFoldDB" id="A0A8J3YYV7"/>
<keyword evidence="3" id="KW-1185">Reference proteome</keyword>
<organism evidence="2 3">
    <name type="scientific">Virgisporangium aliadipatigenens</name>
    <dbReference type="NCBI Taxonomy" id="741659"/>
    <lineage>
        <taxon>Bacteria</taxon>
        <taxon>Bacillati</taxon>
        <taxon>Actinomycetota</taxon>
        <taxon>Actinomycetes</taxon>
        <taxon>Micromonosporales</taxon>
        <taxon>Micromonosporaceae</taxon>
        <taxon>Virgisporangium</taxon>
    </lineage>
</organism>
<dbReference type="EMBL" id="BOPF01000072">
    <property type="protein sequence ID" value="GIJ52275.1"/>
    <property type="molecule type" value="Genomic_DNA"/>
</dbReference>
<dbReference type="PANTHER" id="PTHR46401">
    <property type="entry name" value="GLYCOSYLTRANSFERASE WBBK-RELATED"/>
    <property type="match status" value="1"/>
</dbReference>
<sequence length="372" mass="39768">MLSRAQFDQLADAVGAQRVHQPTDAWNRLRTHITPGAPVHRLIARPARATRPATRPRPERQRVEPRVVTHLELRAARRLSARLDALAARVRPDAVHALRIQYEGIAALGTTLPLAVSTWGSDLIVTGRSDPRLGAATRAVLRRADVLFSDCARDVDLANRYGLRAETATAVVPGNFGVPLERFPAPDPALPLRFGLRQAPLVVYPRGVRGFVNHTGFLAAARELVADGVDASFLGVGIDAVAGAEAEIAGRIRCTGQLPLTTMLDVAAASAVTVSPSLADGIPNSVLEGMAGGAIPVCGPLESLRELEHDGAVMVWCDAYDTASIASAVRTALQLAADPANRERNRTLIAERYSTRSALHRVARAYGILVPH</sequence>